<dbReference type="Proteomes" id="UP000230423">
    <property type="component" value="Unassembled WGS sequence"/>
</dbReference>
<evidence type="ECO:0000313" key="2">
    <source>
        <dbReference type="EMBL" id="PIO72557.1"/>
    </source>
</evidence>
<feature type="non-terminal residue" evidence="2">
    <location>
        <position position="176"/>
    </location>
</feature>
<evidence type="ECO:0000313" key="3">
    <source>
        <dbReference type="Proteomes" id="UP000230423"/>
    </source>
</evidence>
<dbReference type="AlphaFoldDB" id="A0A2G9UQS1"/>
<sequence length="176" mass="19782">MLTPANVEQLHDKARSSAAKTTQQEIEELGWPVAVKTEKYSKSMLHIEVGVLKAANAAKAKHFCELIDYLFLRSQRIAWLWNFILSASGGSPGGDRSAASSLALDVYCEGAELVLLTWVSWQLHPQLQSSTGSNKPEYVYVVMTLLFKDLHKLRSEMHERKFSLSTSIRLSMQSLR</sequence>
<proteinExistence type="predicted"/>
<feature type="region of interest" description="Disordered" evidence="1">
    <location>
        <begin position="1"/>
        <end position="21"/>
    </location>
</feature>
<protein>
    <submittedName>
        <fullName evidence="2">Uncharacterized protein</fullName>
    </submittedName>
</protein>
<organism evidence="2 3">
    <name type="scientific">Teladorsagia circumcincta</name>
    <name type="common">Brown stomach worm</name>
    <name type="synonym">Ostertagia circumcincta</name>
    <dbReference type="NCBI Taxonomy" id="45464"/>
    <lineage>
        <taxon>Eukaryota</taxon>
        <taxon>Metazoa</taxon>
        <taxon>Ecdysozoa</taxon>
        <taxon>Nematoda</taxon>
        <taxon>Chromadorea</taxon>
        <taxon>Rhabditida</taxon>
        <taxon>Rhabditina</taxon>
        <taxon>Rhabditomorpha</taxon>
        <taxon>Strongyloidea</taxon>
        <taxon>Trichostrongylidae</taxon>
        <taxon>Teladorsagia</taxon>
    </lineage>
</organism>
<evidence type="ECO:0000256" key="1">
    <source>
        <dbReference type="SAM" id="MobiDB-lite"/>
    </source>
</evidence>
<name>A0A2G9UQS1_TELCI</name>
<dbReference type="OrthoDB" id="5805222at2759"/>
<keyword evidence="3" id="KW-1185">Reference proteome</keyword>
<gene>
    <name evidence="2" type="ORF">TELCIR_05502</name>
</gene>
<accession>A0A2G9UQS1</accession>
<dbReference type="EMBL" id="KZ345646">
    <property type="protein sequence ID" value="PIO72557.1"/>
    <property type="molecule type" value="Genomic_DNA"/>
</dbReference>
<reference evidence="2 3" key="1">
    <citation type="submission" date="2015-09" db="EMBL/GenBank/DDBJ databases">
        <title>Draft genome of the parasitic nematode Teladorsagia circumcincta isolate WARC Sus (inbred).</title>
        <authorList>
            <person name="Mitreva M."/>
        </authorList>
    </citation>
    <scope>NUCLEOTIDE SEQUENCE [LARGE SCALE GENOMIC DNA]</scope>
    <source>
        <strain evidence="2 3">S</strain>
    </source>
</reference>